<evidence type="ECO:0000313" key="2">
    <source>
        <dbReference type="Proteomes" id="UP001189429"/>
    </source>
</evidence>
<evidence type="ECO:0000313" key="1">
    <source>
        <dbReference type="EMBL" id="CAK0889728.1"/>
    </source>
</evidence>
<dbReference type="EMBL" id="CAUYUJ010019259">
    <property type="protein sequence ID" value="CAK0889728.1"/>
    <property type="molecule type" value="Genomic_DNA"/>
</dbReference>
<dbReference type="Proteomes" id="UP001189429">
    <property type="component" value="Unassembled WGS sequence"/>
</dbReference>
<organism evidence="1 2">
    <name type="scientific">Prorocentrum cordatum</name>
    <dbReference type="NCBI Taxonomy" id="2364126"/>
    <lineage>
        <taxon>Eukaryota</taxon>
        <taxon>Sar</taxon>
        <taxon>Alveolata</taxon>
        <taxon>Dinophyceae</taxon>
        <taxon>Prorocentrales</taxon>
        <taxon>Prorocentraceae</taxon>
        <taxon>Prorocentrum</taxon>
    </lineage>
</organism>
<gene>
    <name evidence="1" type="ORF">PCOR1329_LOCUS70193</name>
</gene>
<accession>A0ABN9WVW1</accession>
<name>A0ABN9WVW1_9DINO</name>
<comment type="caution">
    <text evidence="1">The sequence shown here is derived from an EMBL/GenBank/DDBJ whole genome shotgun (WGS) entry which is preliminary data.</text>
</comment>
<proteinExistence type="predicted"/>
<protein>
    <recommendedName>
        <fullName evidence="3">Anaphase-promoting complex subunit 1</fullName>
    </recommendedName>
</protein>
<evidence type="ECO:0008006" key="3">
    <source>
        <dbReference type="Google" id="ProtNLM"/>
    </source>
</evidence>
<reference evidence="1" key="1">
    <citation type="submission" date="2023-10" db="EMBL/GenBank/DDBJ databases">
        <authorList>
            <person name="Chen Y."/>
            <person name="Shah S."/>
            <person name="Dougan E. K."/>
            <person name="Thang M."/>
            <person name="Chan C."/>
        </authorList>
    </citation>
    <scope>NUCLEOTIDE SEQUENCE [LARGE SCALE GENOMIC DNA]</scope>
</reference>
<keyword evidence="2" id="KW-1185">Reference proteome</keyword>
<sequence>MGAVGRLPEPPPPWGPDRLALFSSGRAEVSLSDGTGVIIHPGAQRVTYFRRGGEAQRLLSACLPRLSATGEREGTERSRPRHDDVRAKVGAAACLRNRFHPCPSAAPGTCGEGPRAWRHVRLGSARWPGASAVVSSDADAAIRVDAADGVASLVLAPPHRTYAVEWWCPLNQPCEVRGLGVPPGGEPQVPPSRGQRLFEAAGAAVGVLHEHALQRQCLLVAEPPPAAWAYPLLLALEAAAWEGGPAAPFLAARLEAVAAAVRRHEAEGHIRGAPAGGGVCAPLPCAGAAATAAGAWGSDGASPAAMLGAGGEGPVRVVWTPEATTWLHSDLAEATIVPSGVCEGSGQGASHAIASSLQGRFWSHIGRDGQLVEVTVAGLLPLDCSSMALSRLVADAARWLRHNAAEGAHAAEAQLLEQPAPASLELARDQVAPRFEHSEPGVGRVAVHGPAVCSSEAAQASRPLVVVQFFDGARVEFTTPVDSRGTPGTPTCGDTFRLLDPQGAVLRRTFGAPAGGERYARQALALLRRAVHPRAEDDAAAVSAVLAASQLRRAALLLHQRGVLGPELAAGQELQDHPEGHRVASLALPPSPDEALRRSRAACADIEATLGEAALDGGMQETAHHCSEGWPGFWRGQKAALA</sequence>